<dbReference type="EMBL" id="JAWJZF010000377">
    <property type="protein sequence ID" value="MDX2294216.1"/>
    <property type="molecule type" value="Genomic_DNA"/>
</dbReference>
<keyword evidence="3" id="KW-1185">Reference proteome</keyword>
<feature type="region of interest" description="Disordered" evidence="1">
    <location>
        <begin position="48"/>
        <end position="87"/>
    </location>
</feature>
<dbReference type="Proteomes" id="UP001278571">
    <property type="component" value="Unassembled WGS sequence"/>
</dbReference>
<organism evidence="2 3">
    <name type="scientific">Streptomyces roseolus</name>
    <dbReference type="NCBI Taxonomy" id="67358"/>
    <lineage>
        <taxon>Bacteria</taxon>
        <taxon>Bacillati</taxon>
        <taxon>Actinomycetota</taxon>
        <taxon>Actinomycetes</taxon>
        <taxon>Kitasatosporales</taxon>
        <taxon>Streptomycetaceae</taxon>
        <taxon>Streptomyces</taxon>
    </lineage>
</organism>
<comment type="caution">
    <text evidence="2">The sequence shown here is derived from an EMBL/GenBank/DDBJ whole genome shotgun (WGS) entry which is preliminary data.</text>
</comment>
<protein>
    <submittedName>
        <fullName evidence="2">Uncharacterized protein</fullName>
    </submittedName>
</protein>
<sequence>MGAGEGRGDAMRCAHCGREVVCRRPAFGGPPCGGQVHVHSDEAACFPERGEASPRARPPGGCGCKPRDLRPFAPGPPPPPPPPRTGAEHLAEVGRAFLGLAPASRVNVVELADGAGVCVVQAGRGGGKVYVAPDRTVLFVPSALDFDAGLTAFLGGARTPAGQAAAGAKRWSSSSPGWTTP</sequence>
<proteinExistence type="predicted"/>
<evidence type="ECO:0000313" key="2">
    <source>
        <dbReference type="EMBL" id="MDX2294216.1"/>
    </source>
</evidence>
<feature type="compositionally biased region" description="Pro residues" evidence="1">
    <location>
        <begin position="73"/>
        <end position="84"/>
    </location>
</feature>
<gene>
    <name evidence="2" type="ORF">R2363_18795</name>
</gene>
<evidence type="ECO:0000256" key="1">
    <source>
        <dbReference type="SAM" id="MobiDB-lite"/>
    </source>
</evidence>
<evidence type="ECO:0000313" key="3">
    <source>
        <dbReference type="Proteomes" id="UP001278571"/>
    </source>
</evidence>
<accession>A0ABU4K8Y6</accession>
<name>A0ABU4K8Y6_9ACTN</name>
<reference evidence="2 3" key="1">
    <citation type="submission" date="2023-10" db="EMBL/GenBank/DDBJ databases">
        <authorList>
            <person name="Wang X.X."/>
        </authorList>
    </citation>
    <scope>NUCLEOTIDE SEQUENCE [LARGE SCALE GENOMIC DNA]</scope>
    <source>
        <strain evidence="2 3">NBRC 12816</strain>
    </source>
</reference>